<proteinExistence type="predicted"/>
<reference evidence="2" key="1">
    <citation type="journal article" date="2022" name="bioRxiv">
        <title>Sequencing and chromosome-scale assembly of the giantPleurodeles waltlgenome.</title>
        <authorList>
            <person name="Brown T."/>
            <person name="Elewa A."/>
            <person name="Iarovenko S."/>
            <person name="Subramanian E."/>
            <person name="Araus A.J."/>
            <person name="Petzold A."/>
            <person name="Susuki M."/>
            <person name="Suzuki K.-i.T."/>
            <person name="Hayashi T."/>
            <person name="Toyoda A."/>
            <person name="Oliveira C."/>
            <person name="Osipova E."/>
            <person name="Leigh N.D."/>
            <person name="Simon A."/>
            <person name="Yun M.H."/>
        </authorList>
    </citation>
    <scope>NUCLEOTIDE SEQUENCE</scope>
    <source>
        <strain evidence="2">20211129_DDA</strain>
        <tissue evidence="2">Liver</tissue>
    </source>
</reference>
<gene>
    <name evidence="2" type="ORF">NDU88_002105</name>
</gene>
<evidence type="ECO:0000256" key="1">
    <source>
        <dbReference type="SAM" id="MobiDB-lite"/>
    </source>
</evidence>
<evidence type="ECO:0000313" key="3">
    <source>
        <dbReference type="Proteomes" id="UP001066276"/>
    </source>
</evidence>
<keyword evidence="3" id="KW-1185">Reference proteome</keyword>
<feature type="region of interest" description="Disordered" evidence="1">
    <location>
        <begin position="29"/>
        <end position="65"/>
    </location>
</feature>
<name>A0AAV7TJP6_PLEWA</name>
<sequence length="220" mass="24573">MGLPRRASKGPASSAEILAHMAASVLEDHKYGSLQNPDTPDTGLEHSMLTEGNPSDSLSSDSDQDQIELKPAGKLKSRNIQESDQILCNLSFDPENIKHPRSTEWIPCAEVAHYVQDRIWKGFDRDVCNTLQSECPRPSLQGKMAETPELDPNMATFIKGFSKDPKKGLDRAWKSCQDKLLDISCRLTKILELGVQAKEADTIDPQAILDWTQRAMCWHN</sequence>
<accession>A0AAV7TJP6</accession>
<comment type="caution">
    <text evidence="2">The sequence shown here is derived from an EMBL/GenBank/DDBJ whole genome shotgun (WGS) entry which is preliminary data.</text>
</comment>
<dbReference type="Proteomes" id="UP001066276">
    <property type="component" value="Chromosome 3_2"/>
</dbReference>
<protein>
    <submittedName>
        <fullName evidence="2">Uncharacterized protein</fullName>
    </submittedName>
</protein>
<organism evidence="2 3">
    <name type="scientific">Pleurodeles waltl</name>
    <name type="common">Iberian ribbed newt</name>
    <dbReference type="NCBI Taxonomy" id="8319"/>
    <lineage>
        <taxon>Eukaryota</taxon>
        <taxon>Metazoa</taxon>
        <taxon>Chordata</taxon>
        <taxon>Craniata</taxon>
        <taxon>Vertebrata</taxon>
        <taxon>Euteleostomi</taxon>
        <taxon>Amphibia</taxon>
        <taxon>Batrachia</taxon>
        <taxon>Caudata</taxon>
        <taxon>Salamandroidea</taxon>
        <taxon>Salamandridae</taxon>
        <taxon>Pleurodelinae</taxon>
        <taxon>Pleurodeles</taxon>
    </lineage>
</organism>
<evidence type="ECO:0000313" key="2">
    <source>
        <dbReference type="EMBL" id="KAJ1176838.1"/>
    </source>
</evidence>
<dbReference type="AlphaFoldDB" id="A0AAV7TJP6"/>
<dbReference type="EMBL" id="JANPWB010000006">
    <property type="protein sequence ID" value="KAJ1176838.1"/>
    <property type="molecule type" value="Genomic_DNA"/>
</dbReference>